<dbReference type="SUPFAM" id="SSF57586">
    <property type="entry name" value="TNF receptor-like"/>
    <property type="match status" value="1"/>
</dbReference>
<dbReference type="GO" id="GO:0005886">
    <property type="term" value="C:plasma membrane"/>
    <property type="evidence" value="ECO:0007669"/>
    <property type="project" value="TreeGrafter"/>
</dbReference>
<keyword evidence="5" id="KW-0325">Glycoprotein</keyword>
<keyword evidence="4 6" id="KW-1015">Disulfide bond</keyword>
<dbReference type="Pfam" id="PF00020">
    <property type="entry name" value="TNFR_c6"/>
    <property type="match status" value="1"/>
</dbReference>
<feature type="domain" description="TNFR-Cys" evidence="10">
    <location>
        <begin position="54"/>
        <end position="91"/>
    </location>
</feature>
<accession>A0A7L0F969</accession>
<dbReference type="Pfam" id="PF00531">
    <property type="entry name" value="Death"/>
    <property type="match status" value="1"/>
</dbReference>
<dbReference type="GO" id="GO:0006915">
    <property type="term" value="P:apoptotic process"/>
    <property type="evidence" value="ECO:0007669"/>
    <property type="project" value="UniProtKB-KW"/>
</dbReference>
<feature type="repeat" description="TNFR-Cys" evidence="6">
    <location>
        <begin position="93"/>
        <end position="135"/>
    </location>
</feature>
<proteinExistence type="predicted"/>
<keyword evidence="2 8" id="KW-0732">Signal</keyword>
<evidence type="ECO:0000256" key="1">
    <source>
        <dbReference type="ARBA" id="ARBA00022703"/>
    </source>
</evidence>
<feature type="repeat" description="TNFR-Cys" evidence="6">
    <location>
        <begin position="136"/>
        <end position="178"/>
    </location>
</feature>
<dbReference type="InterPro" id="IPR001368">
    <property type="entry name" value="TNFR/NGFR_Cys_rich_reg"/>
</dbReference>
<dbReference type="PANTHER" id="PTHR47220">
    <property type="entry name" value="TUMOR NECROSIS FACTOR RECEPTOR SUPERFAMILY MEMBER 25"/>
    <property type="match status" value="1"/>
</dbReference>
<evidence type="ECO:0000313" key="11">
    <source>
        <dbReference type="EMBL" id="NXJ92115.1"/>
    </source>
</evidence>
<protein>
    <submittedName>
        <fullName evidence="11">TNR25 factor</fullName>
    </submittedName>
</protein>
<evidence type="ECO:0000259" key="9">
    <source>
        <dbReference type="PROSITE" id="PS50017"/>
    </source>
</evidence>
<keyword evidence="12" id="KW-1185">Reference proteome</keyword>
<dbReference type="GO" id="GO:0007165">
    <property type="term" value="P:signal transduction"/>
    <property type="evidence" value="ECO:0007669"/>
    <property type="project" value="InterPro"/>
</dbReference>
<evidence type="ECO:0000256" key="5">
    <source>
        <dbReference type="ARBA" id="ARBA00023180"/>
    </source>
</evidence>
<dbReference type="PANTHER" id="PTHR47220:SF1">
    <property type="entry name" value="TUMOR NECROSIS FACTOR RECEPTOR SUPERFAMILY MEMBER 25"/>
    <property type="match status" value="1"/>
</dbReference>
<keyword evidence="3" id="KW-0677">Repeat</keyword>
<dbReference type="PROSITE" id="PS00652">
    <property type="entry name" value="TNFR_NGFR_1"/>
    <property type="match status" value="1"/>
</dbReference>
<dbReference type="AlphaFoldDB" id="A0A7L0F969"/>
<keyword evidence="1" id="KW-0053">Apoptosis</keyword>
<evidence type="ECO:0000256" key="7">
    <source>
        <dbReference type="SAM" id="MobiDB-lite"/>
    </source>
</evidence>
<evidence type="ECO:0000256" key="2">
    <source>
        <dbReference type="ARBA" id="ARBA00022729"/>
    </source>
</evidence>
<evidence type="ECO:0000313" key="12">
    <source>
        <dbReference type="Proteomes" id="UP000526942"/>
    </source>
</evidence>
<dbReference type="EMBL" id="VXAM01000210">
    <property type="protein sequence ID" value="NXJ92115.1"/>
    <property type="molecule type" value="Genomic_DNA"/>
</dbReference>
<feature type="domain" description="TNFR-Cys" evidence="10">
    <location>
        <begin position="93"/>
        <end position="135"/>
    </location>
</feature>
<comment type="caution">
    <text evidence="11">The sequence shown here is derived from an EMBL/GenBank/DDBJ whole genome shotgun (WGS) entry which is preliminary data.</text>
</comment>
<sequence>TSLPFPCPQMILAALCLAAGESQPPGCQDCVVPRGQQVLVRPPTRLGRHAARRPCPAGMNWIEKAQRCCARCPAGTFLLNPCSIHGNDSVCAACPAGTFRAQPNTFSECQACYECDRHASQSVLSNCSATSNVACGCEPGRFRECLDDRCSDFICRQCQPCAGQLIQRPCSEVQDTLCSSCKPDFYAEGGKCRPCRTSTPETCGKECQRVCGGDRGSGLEYVLLALTGPLFLGALAIYHKQKRLRHEASAGNPVPAAQAATPAAGAVATPWWQVSAREWDSQCRTGPCSPEVTARAAGTVRWSPEHQALLREQPGRVARPGGEAEPPAPAEPRGTLLQGSQLYAIIDVVPVRRWKEFMRVLELREAEIELVELEVAHIRDQQYEMLKRWCQQTSATLDRVLAALERMELAGCAEALRRSL</sequence>
<dbReference type="PROSITE" id="PS50050">
    <property type="entry name" value="TNFR_NGFR_2"/>
    <property type="match status" value="3"/>
</dbReference>
<evidence type="ECO:0000259" key="10">
    <source>
        <dbReference type="PROSITE" id="PS50050"/>
    </source>
</evidence>
<dbReference type="PRINTS" id="PR01972">
    <property type="entry name" value="TNFACTORR25"/>
</dbReference>
<dbReference type="CDD" id="cd08815">
    <property type="entry name" value="Death_TNFRSF25_DR3"/>
    <property type="match status" value="1"/>
</dbReference>
<dbReference type="InterPro" id="IPR011029">
    <property type="entry name" value="DEATH-like_dom_sf"/>
</dbReference>
<feature type="region of interest" description="Disordered" evidence="7">
    <location>
        <begin position="312"/>
        <end position="334"/>
    </location>
</feature>
<evidence type="ECO:0000256" key="3">
    <source>
        <dbReference type="ARBA" id="ARBA00022737"/>
    </source>
</evidence>
<evidence type="ECO:0000256" key="6">
    <source>
        <dbReference type="PROSITE-ProRule" id="PRU00206"/>
    </source>
</evidence>
<comment type="caution">
    <text evidence="6">Lacks conserved residue(s) required for the propagation of feature annotation.</text>
</comment>
<dbReference type="SMART" id="SM00208">
    <property type="entry name" value="TNFR"/>
    <property type="match status" value="3"/>
</dbReference>
<feature type="domain" description="Death" evidence="9">
    <location>
        <begin position="339"/>
        <end position="420"/>
    </location>
</feature>
<dbReference type="PROSITE" id="PS50017">
    <property type="entry name" value="DEATH_DOMAIN"/>
    <property type="match status" value="1"/>
</dbReference>
<feature type="disulfide bond" evidence="6">
    <location>
        <begin position="69"/>
        <end position="82"/>
    </location>
</feature>
<evidence type="ECO:0000256" key="4">
    <source>
        <dbReference type="ARBA" id="ARBA00023157"/>
    </source>
</evidence>
<name>A0A7L0F969_CORCN</name>
<dbReference type="Proteomes" id="UP000526942">
    <property type="component" value="Unassembled WGS sequence"/>
</dbReference>
<dbReference type="InterPro" id="IPR000488">
    <property type="entry name" value="Death_dom"/>
</dbReference>
<feature type="signal peptide" evidence="8">
    <location>
        <begin position="1"/>
        <end position="22"/>
    </location>
</feature>
<feature type="domain" description="TNFR-Cys" evidence="10">
    <location>
        <begin position="136"/>
        <end position="178"/>
    </location>
</feature>
<feature type="disulfide bond" evidence="6">
    <location>
        <begin position="94"/>
        <end position="109"/>
    </location>
</feature>
<dbReference type="Gene3D" id="1.10.533.10">
    <property type="entry name" value="Death Domain, Fas"/>
    <property type="match status" value="1"/>
</dbReference>
<feature type="chain" id="PRO_5029835014" evidence="8">
    <location>
        <begin position="23"/>
        <end position="420"/>
    </location>
</feature>
<gene>
    <name evidence="11" type="primary">Tnfrsf25</name>
    <name evidence="11" type="ORF">CORCON_R09283</name>
</gene>
<dbReference type="SUPFAM" id="SSF47986">
    <property type="entry name" value="DEATH domain"/>
    <property type="match status" value="1"/>
</dbReference>
<dbReference type="OrthoDB" id="9940478at2759"/>
<dbReference type="Gene3D" id="2.10.50.10">
    <property type="entry name" value="Tumor Necrosis Factor Receptor, subunit A, domain 2"/>
    <property type="match status" value="2"/>
</dbReference>
<dbReference type="SMART" id="SM00005">
    <property type="entry name" value="DEATH"/>
    <property type="match status" value="1"/>
</dbReference>
<organism evidence="11 12">
    <name type="scientific">Corythaixoides concolor</name>
    <name type="common">Grey go-away-bird</name>
    <dbReference type="NCBI Taxonomy" id="103956"/>
    <lineage>
        <taxon>Eukaryota</taxon>
        <taxon>Metazoa</taxon>
        <taxon>Chordata</taxon>
        <taxon>Craniata</taxon>
        <taxon>Vertebrata</taxon>
        <taxon>Euteleostomi</taxon>
        <taxon>Archelosauria</taxon>
        <taxon>Archosauria</taxon>
        <taxon>Dinosauria</taxon>
        <taxon>Saurischia</taxon>
        <taxon>Theropoda</taxon>
        <taxon>Coelurosauria</taxon>
        <taxon>Aves</taxon>
        <taxon>Neognathae</taxon>
        <taxon>Neoaves</taxon>
        <taxon>Otidimorphae</taxon>
        <taxon>Musophagiformes</taxon>
        <taxon>Musophagidae</taxon>
        <taxon>Corythaixoides</taxon>
    </lineage>
</organism>
<feature type="non-terminal residue" evidence="11">
    <location>
        <position position="1"/>
    </location>
</feature>
<feature type="non-terminal residue" evidence="11">
    <location>
        <position position="420"/>
    </location>
</feature>
<feature type="repeat" description="TNFR-Cys" evidence="6">
    <location>
        <begin position="54"/>
        <end position="91"/>
    </location>
</feature>
<reference evidence="11 12" key="1">
    <citation type="submission" date="2019-09" db="EMBL/GenBank/DDBJ databases">
        <title>Bird 10,000 Genomes (B10K) Project - Family phase.</title>
        <authorList>
            <person name="Zhang G."/>
        </authorList>
    </citation>
    <scope>NUCLEOTIDE SEQUENCE [LARGE SCALE GENOMIC DNA]</scope>
    <source>
        <strain evidence="11">B10K-DU-011-20</strain>
        <tissue evidence="11">Muscle</tissue>
    </source>
</reference>
<evidence type="ECO:0000256" key="8">
    <source>
        <dbReference type="SAM" id="SignalP"/>
    </source>
</evidence>
<dbReference type="InterPro" id="IPR022329">
    <property type="entry name" value="TNFR_25"/>
</dbReference>